<keyword evidence="3" id="KW-1185">Reference proteome</keyword>
<dbReference type="InterPro" id="IPR001544">
    <property type="entry name" value="Aminotrans_IV"/>
</dbReference>
<dbReference type="InterPro" id="IPR019999">
    <property type="entry name" value="Anth_synth_I-like"/>
</dbReference>
<dbReference type="GO" id="GO:0046820">
    <property type="term" value="F:4-amino-4-deoxychorismate synthase activity"/>
    <property type="evidence" value="ECO:0007669"/>
    <property type="project" value="UniProtKB-EC"/>
</dbReference>
<dbReference type="PANTHER" id="PTHR11236">
    <property type="entry name" value="AMINOBENZOATE/ANTHRANILATE SYNTHASE"/>
    <property type="match status" value="1"/>
</dbReference>
<dbReference type="Gene3D" id="3.60.120.10">
    <property type="entry name" value="Anthranilate synthase"/>
    <property type="match status" value="1"/>
</dbReference>
<organism evidence="2 3">
    <name type="scientific">Pontibacillus chungwhensis</name>
    <dbReference type="NCBI Taxonomy" id="265426"/>
    <lineage>
        <taxon>Bacteria</taxon>
        <taxon>Bacillati</taxon>
        <taxon>Bacillota</taxon>
        <taxon>Bacilli</taxon>
        <taxon>Bacillales</taxon>
        <taxon>Bacillaceae</taxon>
        <taxon>Pontibacillus</taxon>
    </lineage>
</organism>
<dbReference type="InterPro" id="IPR043132">
    <property type="entry name" value="BCAT-like_C"/>
</dbReference>
<proteinExistence type="predicted"/>
<dbReference type="InterPro" id="IPR005801">
    <property type="entry name" value="ADC_synthase"/>
</dbReference>
<dbReference type="InterPro" id="IPR043131">
    <property type="entry name" value="BCAT-like_N"/>
</dbReference>
<dbReference type="NCBIfam" id="TIGR00553">
    <property type="entry name" value="pabB"/>
    <property type="match status" value="1"/>
</dbReference>
<keyword evidence="2" id="KW-0808">Transferase</keyword>
<dbReference type="InterPro" id="IPR015890">
    <property type="entry name" value="Chorismate_C"/>
</dbReference>
<keyword evidence="2" id="KW-0032">Aminotransferase</keyword>
<dbReference type="InterPro" id="IPR005802">
    <property type="entry name" value="ADC_synth_comp_1"/>
</dbReference>
<protein>
    <submittedName>
        <fullName evidence="2">Aminodeoxychorismate synthase component I</fullName>
        <ecNumber evidence="2">2.6.1.85</ecNumber>
    </submittedName>
</protein>
<dbReference type="PANTHER" id="PTHR11236:SF50">
    <property type="entry name" value="AMINODEOXYCHORISMATE SYNTHASE COMPONENT 1"/>
    <property type="match status" value="1"/>
</dbReference>
<gene>
    <name evidence="2" type="primary">pabB</name>
    <name evidence="2" type="ORF">QNI29_12060</name>
</gene>
<dbReference type="SUPFAM" id="SSF56752">
    <property type="entry name" value="D-aminoacid aminotransferase-like PLP-dependent enzymes"/>
    <property type="match status" value="1"/>
</dbReference>
<dbReference type="EMBL" id="CP126446">
    <property type="protein sequence ID" value="WIF96485.1"/>
    <property type="molecule type" value="Genomic_DNA"/>
</dbReference>
<dbReference type="Pfam" id="PF01063">
    <property type="entry name" value="Aminotran_4"/>
    <property type="match status" value="1"/>
</dbReference>
<evidence type="ECO:0000259" key="1">
    <source>
        <dbReference type="Pfam" id="PF00425"/>
    </source>
</evidence>
<accession>A0ABY8UT29</accession>
<feature type="domain" description="Chorismate-utilising enzyme C-terminal" evidence="1">
    <location>
        <begin position="110"/>
        <end position="365"/>
    </location>
</feature>
<dbReference type="RefSeq" id="WP_231416760.1">
    <property type="nucleotide sequence ID" value="NZ_CP126446.1"/>
</dbReference>
<evidence type="ECO:0000313" key="3">
    <source>
        <dbReference type="Proteomes" id="UP001236652"/>
    </source>
</evidence>
<dbReference type="InterPro" id="IPR036038">
    <property type="entry name" value="Aminotransferase-like"/>
</dbReference>
<dbReference type="Gene3D" id="3.30.470.10">
    <property type="match status" value="1"/>
</dbReference>
<dbReference type="Pfam" id="PF00425">
    <property type="entry name" value="Chorismate_bind"/>
    <property type="match status" value="1"/>
</dbReference>
<reference evidence="2 3" key="1">
    <citation type="submission" date="2023-05" db="EMBL/GenBank/DDBJ databases">
        <title>Comparative genomics reveals the evidence of polycyclic aromatic hydrocarbons degradation in moderately halophilic genus Pontibacillus.</title>
        <authorList>
            <person name="Yang H."/>
            <person name="Qian Z."/>
        </authorList>
    </citation>
    <scope>NUCLEOTIDE SEQUENCE [LARGE SCALE GENOMIC DNA]</scope>
    <source>
        <strain evidence="3">HN14</strain>
    </source>
</reference>
<name>A0ABY8UT29_9BACI</name>
<dbReference type="EC" id="2.6.1.85" evidence="2"/>
<dbReference type="Proteomes" id="UP001236652">
    <property type="component" value="Chromosome"/>
</dbReference>
<sequence>MINLQFDFENKEGVVTPSVFTEPESVIEAHTIEEIEAAFCRIEEAIEKGKYVAGYMSYEAAPAFDKRFKVSLNSEMPLLMMGVFSKKSEVPLESGSLQYNVAEWKLQSDYEEYQRGIRTIHEAIEKGDTYQVNYTARLKSQFNGDDLALYHVLAKNQQSSYSAYLQFDRYSILSASPELFFRKDNEHITTKPMKGTIKRGKTMAEDHQLKRTLSQSEKDRSENVMIVDLLRNDLGRIATPGTVKVPRLFDVETYPTVHQMTSTIQGEVPRDLPFFEIFRALFPCGSITGAPKIRTMDYISALEQSPRDVYCGAIGMFTPEREAIFNVPIRTVWIDREEGTATYGAGGGITWESTSKGEFDELWVKAKLLTEKRPSFQLLETIRLEEGEYFLMDHHLKRMKDSAIYFQYPWPEREVSEKLAEIKEFNGRGLYKVRLLVSDAGDITAEAVQEEVIEAVMKCKLASSSINEEDPFLYHKTTHRSMYNKHKDQDFFSVLLWNTKGELTEFLIGNLVLFIDGEYVTPPVESGLLAGTYREYLLEEGMIGTQTLYMEDLKRADEVWMINGLKKWVQVELVR</sequence>
<evidence type="ECO:0000313" key="2">
    <source>
        <dbReference type="EMBL" id="WIF96485.1"/>
    </source>
</evidence>
<dbReference type="SUPFAM" id="SSF56322">
    <property type="entry name" value="ADC synthase"/>
    <property type="match status" value="1"/>
</dbReference>
<dbReference type="PRINTS" id="PR00095">
    <property type="entry name" value="ANTSNTHASEI"/>
</dbReference>
<dbReference type="Gene3D" id="3.20.10.10">
    <property type="entry name" value="D-amino Acid Aminotransferase, subunit A, domain 2"/>
    <property type="match status" value="1"/>
</dbReference>